<accession>A0ABS3FW89</accession>
<dbReference type="InterPro" id="IPR015944">
    <property type="entry name" value="Gly-tRNA-synth_bsu"/>
</dbReference>
<dbReference type="Pfam" id="PF02092">
    <property type="entry name" value="tRNA_synt_2f"/>
    <property type="match status" value="1"/>
</dbReference>
<dbReference type="PRINTS" id="PR01045">
    <property type="entry name" value="TRNASYNTHGB"/>
</dbReference>
<dbReference type="PANTHER" id="PTHR30075:SF2">
    <property type="entry name" value="GLYCINE--TRNA LIGASE, CHLOROPLASTIC_MITOCHONDRIAL 2"/>
    <property type="match status" value="1"/>
</dbReference>
<dbReference type="EC" id="6.1.1.14" evidence="8"/>
<dbReference type="GO" id="GO:0004820">
    <property type="term" value="F:glycine-tRNA ligase activity"/>
    <property type="evidence" value="ECO:0007669"/>
    <property type="project" value="UniProtKB-EC"/>
</dbReference>
<dbReference type="EMBL" id="JAFLQW010000531">
    <property type="protein sequence ID" value="MBO0351355.1"/>
    <property type="molecule type" value="Genomic_DNA"/>
</dbReference>
<evidence type="ECO:0000256" key="6">
    <source>
        <dbReference type="ARBA" id="ARBA00023146"/>
    </source>
</evidence>
<evidence type="ECO:0000256" key="3">
    <source>
        <dbReference type="ARBA" id="ARBA00022741"/>
    </source>
</evidence>
<comment type="subunit">
    <text evidence="8">Tetramer of two alpha and two beta subunits.</text>
</comment>
<keyword evidence="6 8" id="KW-0030">Aminoacyl-tRNA synthetase</keyword>
<protein>
    <recommendedName>
        <fullName evidence="8">Glycine--tRNA ligase beta subunit</fullName>
        <ecNumber evidence="8">6.1.1.14</ecNumber>
    </recommendedName>
    <alternativeName>
        <fullName evidence="8">Glycyl-tRNA synthetase beta subunit</fullName>
        <shortName evidence="8">GlyRS</shortName>
    </alternativeName>
</protein>
<comment type="subcellular location">
    <subcellularLocation>
        <location evidence="8">Cytoplasm</location>
    </subcellularLocation>
</comment>
<evidence type="ECO:0000256" key="8">
    <source>
        <dbReference type="HAMAP-Rule" id="MF_00255"/>
    </source>
</evidence>
<name>A0ABS3FW89_9CYAN</name>
<keyword evidence="4 8" id="KW-0067">ATP-binding</keyword>
<proteinExistence type="inferred from homology"/>
<dbReference type="RefSeq" id="WP_207089796.1">
    <property type="nucleotide sequence ID" value="NZ_JAFLQW010000531.1"/>
</dbReference>
<evidence type="ECO:0000256" key="4">
    <source>
        <dbReference type="ARBA" id="ARBA00022840"/>
    </source>
</evidence>
<evidence type="ECO:0000256" key="7">
    <source>
        <dbReference type="ARBA" id="ARBA00047937"/>
    </source>
</evidence>
<keyword evidence="8" id="KW-0963">Cytoplasm</keyword>
<dbReference type="SUPFAM" id="SSF109604">
    <property type="entry name" value="HD-domain/PDEase-like"/>
    <property type="match status" value="1"/>
</dbReference>
<evidence type="ECO:0000256" key="1">
    <source>
        <dbReference type="ARBA" id="ARBA00008226"/>
    </source>
</evidence>
<comment type="caution">
    <text evidence="9">The sequence shown here is derived from an EMBL/GenBank/DDBJ whole genome shotgun (WGS) entry which is preliminary data.</text>
</comment>
<evidence type="ECO:0000256" key="5">
    <source>
        <dbReference type="ARBA" id="ARBA00022917"/>
    </source>
</evidence>
<dbReference type="NCBIfam" id="TIGR00211">
    <property type="entry name" value="glyS"/>
    <property type="match status" value="1"/>
</dbReference>
<organism evidence="9 10">
    <name type="scientific">Phormidium pseudopriestleyi FRX01</name>
    <dbReference type="NCBI Taxonomy" id="1759528"/>
    <lineage>
        <taxon>Bacteria</taxon>
        <taxon>Bacillati</taxon>
        <taxon>Cyanobacteriota</taxon>
        <taxon>Cyanophyceae</taxon>
        <taxon>Oscillatoriophycideae</taxon>
        <taxon>Oscillatoriales</taxon>
        <taxon>Oscillatoriaceae</taxon>
        <taxon>Phormidium</taxon>
    </lineage>
</organism>
<reference evidence="9 10" key="1">
    <citation type="submission" date="2021-03" db="EMBL/GenBank/DDBJ databases">
        <title>Metabolic Capacity of the Antarctic Cyanobacterium Phormidium pseudopriestleyi that Sustains Oxygenic Photosynthesis in the Presence of Hydrogen Sulfide.</title>
        <authorList>
            <person name="Lumian J.E."/>
            <person name="Jungblut A.D."/>
            <person name="Dillon M.L."/>
            <person name="Hawes I."/>
            <person name="Doran P.T."/>
            <person name="Mackey T.J."/>
            <person name="Dick G.J."/>
            <person name="Grettenberger C.L."/>
            <person name="Sumner D.Y."/>
        </authorList>
    </citation>
    <scope>NUCLEOTIDE SEQUENCE [LARGE SCALE GENOMIC DNA]</scope>
    <source>
        <strain evidence="9 10">FRX01</strain>
    </source>
</reference>
<dbReference type="InterPro" id="IPR006194">
    <property type="entry name" value="Gly-tRNA-synth_heterodimer"/>
</dbReference>
<dbReference type="PANTHER" id="PTHR30075">
    <property type="entry name" value="GLYCYL-TRNA SYNTHETASE"/>
    <property type="match status" value="1"/>
</dbReference>
<comment type="similarity">
    <text evidence="1 8">Belongs to the class-II aminoacyl-tRNA synthetase family.</text>
</comment>
<dbReference type="HAMAP" id="MF_00255">
    <property type="entry name" value="Gly_tRNA_synth_beta"/>
    <property type="match status" value="1"/>
</dbReference>
<comment type="catalytic activity">
    <reaction evidence="7 8">
        <text>tRNA(Gly) + glycine + ATP = glycyl-tRNA(Gly) + AMP + diphosphate</text>
        <dbReference type="Rhea" id="RHEA:16013"/>
        <dbReference type="Rhea" id="RHEA-COMP:9664"/>
        <dbReference type="Rhea" id="RHEA-COMP:9683"/>
        <dbReference type="ChEBI" id="CHEBI:30616"/>
        <dbReference type="ChEBI" id="CHEBI:33019"/>
        <dbReference type="ChEBI" id="CHEBI:57305"/>
        <dbReference type="ChEBI" id="CHEBI:78442"/>
        <dbReference type="ChEBI" id="CHEBI:78522"/>
        <dbReference type="ChEBI" id="CHEBI:456215"/>
        <dbReference type="EC" id="6.1.1.14"/>
    </reaction>
</comment>
<sequence length="720" mass="79953">MATFLLEVGTEELPAGFLDSAITQWRSRIPDSLAEHFLTNDAVHVYGTPRRLAVVIEGLPVLQGDREEEIKGPPASAAYKDGKPTKAAEGFAKKQGVELGALEIRPTDKGDFVFLRKTITGRPTTDILQELVPQWISKLEGKRLMRWGNGEMKFSRPLRWLVALFDRDILPLQLDNGSESLISDRLSSGHRVLHPQPVEIATASDYVKSLENAFVSVDPDRRQAIIQDQVKAAAEKVGGTADISPDLLQEVTNLVEWPTAVLGKFDEKFLILPAEVITTVMVSHQRYFPVLKSAKISGKSPELLPYFITISNGDPAKSDLIALGNERVIRARLADGQFFYETDRAKPLEAYLPKLAEVTFQEDLGSMRQKVDRLIQVAALITEQLQIQDSQKEEIARATLLCKADLVTQMVYEFPELQGVMGEKYARACGESEAVATAIYEHYLPRNAGDKLPETLVGQVVGLADKLDTLVSIFGLGMIPTGSSDPFALRRAANAVINLTWTANLSLNLGELLGKIAAEFTAKHPKTSPELLGQLQEFFLQRIRTLLQEERGIDYDLVNAVLGEEDLEYSQRALEDVLDVRDRALFLQSIRNNGSLDTIYETVNRSARLAKQGNLETSVLDPTQVLKPELFQKSSEQGFYDALIGLMPTTQAARSQRNYQQLVDALAEITPIVSQFFDGEDSVLVMDPDPEIRRNRLNSIGLLRNHARVLADFGPIVKPQ</sequence>
<evidence type="ECO:0000256" key="2">
    <source>
        <dbReference type="ARBA" id="ARBA00022598"/>
    </source>
</evidence>
<keyword evidence="5 8" id="KW-0648">Protein biosynthesis</keyword>
<evidence type="ECO:0000313" key="9">
    <source>
        <dbReference type="EMBL" id="MBO0351355.1"/>
    </source>
</evidence>
<keyword evidence="3 8" id="KW-0547">Nucleotide-binding</keyword>
<evidence type="ECO:0000313" key="10">
    <source>
        <dbReference type="Proteomes" id="UP000664844"/>
    </source>
</evidence>
<dbReference type="Proteomes" id="UP000664844">
    <property type="component" value="Unassembled WGS sequence"/>
</dbReference>
<keyword evidence="2 8" id="KW-0436">Ligase</keyword>
<gene>
    <name evidence="8" type="primary">glyS</name>
    <name evidence="9" type="ORF">J0895_20195</name>
</gene>
<keyword evidence="10" id="KW-1185">Reference proteome</keyword>